<proteinExistence type="predicted"/>
<dbReference type="PANTHER" id="PTHR35450:SF2">
    <property type="entry name" value="REVERSE TRANSCRIPTASE DOMAIN-CONTAINING PROTEIN"/>
    <property type="match status" value="1"/>
</dbReference>
<feature type="compositionally biased region" description="Low complexity" evidence="2">
    <location>
        <begin position="367"/>
        <end position="398"/>
    </location>
</feature>
<evidence type="ECO:0008006" key="8">
    <source>
        <dbReference type="Google" id="ProtNLM"/>
    </source>
</evidence>
<evidence type="ECO:0000259" key="3">
    <source>
        <dbReference type="PROSITE" id="PS50157"/>
    </source>
</evidence>
<dbReference type="Pfam" id="PF13456">
    <property type="entry name" value="RVT_3"/>
    <property type="match status" value="1"/>
</dbReference>
<feature type="compositionally biased region" description="Basic and acidic residues" evidence="2">
    <location>
        <begin position="103"/>
        <end position="112"/>
    </location>
</feature>
<protein>
    <recommendedName>
        <fullName evidence="8">Reverse transcriptase domain-containing protein</fullName>
    </recommendedName>
</protein>
<feature type="compositionally biased region" description="Low complexity" evidence="2">
    <location>
        <begin position="1729"/>
        <end position="1743"/>
    </location>
</feature>
<feature type="region of interest" description="Disordered" evidence="2">
    <location>
        <begin position="1715"/>
        <end position="1743"/>
    </location>
</feature>
<feature type="domain" description="C2H2-type" evidence="3">
    <location>
        <begin position="157"/>
        <end position="185"/>
    </location>
</feature>
<dbReference type="PROSITE" id="PS50157">
    <property type="entry name" value="ZINC_FINGER_C2H2_2"/>
    <property type="match status" value="1"/>
</dbReference>
<feature type="region of interest" description="Disordered" evidence="2">
    <location>
        <begin position="427"/>
        <end position="450"/>
    </location>
</feature>
<feature type="compositionally biased region" description="Low complexity" evidence="2">
    <location>
        <begin position="427"/>
        <end position="437"/>
    </location>
</feature>
<dbReference type="InterPro" id="IPR013087">
    <property type="entry name" value="Znf_C2H2_type"/>
</dbReference>
<feature type="compositionally biased region" description="Basic residues" evidence="2">
    <location>
        <begin position="749"/>
        <end position="763"/>
    </location>
</feature>
<feature type="compositionally biased region" description="Low complexity" evidence="2">
    <location>
        <begin position="64"/>
        <end position="78"/>
    </location>
</feature>
<feature type="region of interest" description="Disordered" evidence="2">
    <location>
        <begin position="34"/>
        <end position="79"/>
    </location>
</feature>
<evidence type="ECO:0000259" key="4">
    <source>
        <dbReference type="PROSITE" id="PS50878"/>
    </source>
</evidence>
<feature type="region of interest" description="Disordered" evidence="2">
    <location>
        <begin position="610"/>
        <end position="642"/>
    </location>
</feature>
<accession>A0A6A4CJJ9</accession>
<feature type="domain" description="Reverse transcriptase" evidence="4">
    <location>
        <begin position="938"/>
        <end position="1222"/>
    </location>
</feature>
<dbReference type="PROSITE" id="PS50878">
    <property type="entry name" value="RT_POL"/>
    <property type="match status" value="1"/>
</dbReference>
<comment type="caution">
    <text evidence="6">The sequence shown here is derived from an EMBL/GenBank/DDBJ whole genome shotgun (WGS) entry which is preliminary data.</text>
</comment>
<evidence type="ECO:0000259" key="5">
    <source>
        <dbReference type="PROSITE" id="PS50879"/>
    </source>
</evidence>
<feature type="compositionally biased region" description="Low complexity" evidence="2">
    <location>
        <begin position="119"/>
        <end position="130"/>
    </location>
</feature>
<feature type="region of interest" description="Disordered" evidence="2">
    <location>
        <begin position="100"/>
        <end position="130"/>
    </location>
</feature>
<organism evidence="6 7">
    <name type="scientific">Phytophthora rubi</name>
    <dbReference type="NCBI Taxonomy" id="129364"/>
    <lineage>
        <taxon>Eukaryota</taxon>
        <taxon>Sar</taxon>
        <taxon>Stramenopiles</taxon>
        <taxon>Oomycota</taxon>
        <taxon>Peronosporomycetes</taxon>
        <taxon>Peronosporales</taxon>
        <taxon>Peronosporaceae</taxon>
        <taxon>Phytophthora</taxon>
    </lineage>
</organism>
<dbReference type="InterPro" id="IPR002156">
    <property type="entry name" value="RNaseH_domain"/>
</dbReference>
<dbReference type="GO" id="GO:0004523">
    <property type="term" value="F:RNA-DNA hybrid ribonuclease activity"/>
    <property type="evidence" value="ECO:0007669"/>
    <property type="project" value="InterPro"/>
</dbReference>
<dbReference type="InterPro" id="IPR036397">
    <property type="entry name" value="RNaseH_sf"/>
</dbReference>
<dbReference type="Gene3D" id="3.30.420.10">
    <property type="entry name" value="Ribonuclease H-like superfamily/Ribonuclease H"/>
    <property type="match status" value="1"/>
</dbReference>
<keyword evidence="7" id="KW-1185">Reference proteome</keyword>
<dbReference type="Proteomes" id="UP000434957">
    <property type="component" value="Unassembled WGS sequence"/>
</dbReference>
<dbReference type="PANTHER" id="PTHR35450">
    <property type="entry name" value="REVERSE TRANSCRIPTASE DOMAIN-CONTAINING PROTEIN"/>
    <property type="match status" value="1"/>
</dbReference>
<dbReference type="Pfam" id="PF00078">
    <property type="entry name" value="RVT_1"/>
    <property type="match status" value="1"/>
</dbReference>
<dbReference type="SUPFAM" id="SSF53098">
    <property type="entry name" value="Ribonuclease H-like"/>
    <property type="match status" value="1"/>
</dbReference>
<evidence type="ECO:0000256" key="1">
    <source>
        <dbReference type="PROSITE-ProRule" id="PRU00042"/>
    </source>
</evidence>
<dbReference type="InterPro" id="IPR012337">
    <property type="entry name" value="RNaseH-like_sf"/>
</dbReference>
<dbReference type="CDD" id="cd01650">
    <property type="entry name" value="RT_nLTR_like"/>
    <property type="match status" value="1"/>
</dbReference>
<feature type="region of interest" description="Disordered" evidence="2">
    <location>
        <begin position="330"/>
        <end position="399"/>
    </location>
</feature>
<feature type="compositionally biased region" description="Low complexity" evidence="2">
    <location>
        <begin position="330"/>
        <end position="342"/>
    </location>
</feature>
<dbReference type="EMBL" id="QXFT01003016">
    <property type="protein sequence ID" value="KAE9290307.1"/>
    <property type="molecule type" value="Genomic_DNA"/>
</dbReference>
<feature type="compositionally biased region" description="Pro residues" evidence="2">
    <location>
        <begin position="737"/>
        <end position="748"/>
    </location>
</feature>
<feature type="compositionally biased region" description="Basic and acidic residues" evidence="2">
    <location>
        <begin position="764"/>
        <end position="775"/>
    </location>
</feature>
<dbReference type="GO" id="GO:0003676">
    <property type="term" value="F:nucleic acid binding"/>
    <property type="evidence" value="ECO:0007669"/>
    <property type="project" value="InterPro"/>
</dbReference>
<keyword evidence="1" id="KW-0479">Metal-binding</keyword>
<dbReference type="CDD" id="cd09279">
    <property type="entry name" value="RNase_HI_like"/>
    <property type="match status" value="1"/>
</dbReference>
<evidence type="ECO:0000313" key="7">
    <source>
        <dbReference type="Proteomes" id="UP000434957"/>
    </source>
</evidence>
<name>A0A6A4CJJ9_9STRA</name>
<feature type="non-terminal residue" evidence="6">
    <location>
        <position position="1"/>
    </location>
</feature>
<dbReference type="PROSITE" id="PS50879">
    <property type="entry name" value="RNASE_H_1"/>
    <property type="match status" value="1"/>
</dbReference>
<dbReference type="InterPro" id="IPR043502">
    <property type="entry name" value="DNA/RNA_pol_sf"/>
</dbReference>
<evidence type="ECO:0000256" key="2">
    <source>
        <dbReference type="SAM" id="MobiDB-lite"/>
    </source>
</evidence>
<feature type="domain" description="RNase H type-1" evidence="5">
    <location>
        <begin position="462"/>
        <end position="594"/>
    </location>
</feature>
<feature type="compositionally biased region" description="Basic residues" evidence="2">
    <location>
        <begin position="1715"/>
        <end position="1728"/>
    </location>
</feature>
<keyword evidence="1" id="KW-0863">Zinc-finger</keyword>
<dbReference type="SUPFAM" id="SSF56672">
    <property type="entry name" value="DNA/RNA polymerases"/>
    <property type="match status" value="1"/>
</dbReference>
<gene>
    <name evidence="6" type="ORF">PR003_g25329</name>
</gene>
<dbReference type="GO" id="GO:0008270">
    <property type="term" value="F:zinc ion binding"/>
    <property type="evidence" value="ECO:0007669"/>
    <property type="project" value="UniProtKB-KW"/>
</dbReference>
<feature type="region of interest" description="Disordered" evidence="2">
    <location>
        <begin position="734"/>
        <end position="796"/>
    </location>
</feature>
<sequence>NFSLHHIDRQDNGHADRLANRALDQKNTLVECATHPGRNACTPSTAPRPEKAAGPLDPPPPLQDPHSQTAAAASTSATPPLGTLIESAARELALLGSTAATRRGCEETKTEDNGDGAAGERAGGTATRGPATHVLVRADHGRHGPVFAVYAHNATAFGCSRCAFSTRSLATLTRHRRLVHRNVRFVDHFHSDCGIEFQTRAAVTRHARACAPSAAVAAVAPPAPTALLPAAPDAAAAGTPAPAAAQPQTCHLPRQLCWRLLCPLLQRTHHHPGLSHRRRLWPRQWHQATPWPQPPSPSRAPYCLLRGRLGANDGASTARDCPMQDAFATTPASTATAQPQAALPRTGANSPQLPQRGPRTRWGPCPSSSSAERTTTSEQAAQPAVRRPLAPAAPVAGATRWGPSHRAIGAAAIARLVTGLHAAPAPARRSLPASLPPTSEAPPPTAMDVDTAAPDVEVSDAAQEHWLLRFDGACRRNPGPGGAGAALFAPDGKVVWTVAHYMAGRETNNTAEYTAMLLDVRSALHHGVRRLRVEGDSHLALSQVRGTFACNNKRLRSLRNRVQAALRGLEWHRLMHIDRKANQHADRLANRALDLKRTVTECGPHSGALGLCLQPPPPAPATADVDMETPAPSNDQEPTGVDMLDDEAADDEAEVAARDGGEVFPTIPIGPASAPAKQPRLCLRQLSEDEFDKAAAAVTRVAAELASKIADVDDWATGEGYIAAIPTRLREALQPFSVPPPRPAPPQPRPHHGQPPPRRRPPRVTRDQLEHRQDEALDAMTTAPRDQRKVRKARRRVGRIRSAMNRARLRKLFAQNERACVQEILRGASPETATAPATDECPIDRDTLFKHFSEACSQRTPFDYNGEHGEEFRAVLEKLPVATKALSALTAEPTLDEIEDQLGLVKPASSPGHDGVGYDVYRRFQVQLLPLLLAAFKLCWHHRKVPALWKVGIVRLVHKKGDPTEPANWRPVCLQTAIYKLYSGLLARRLSRFLEANDRLTISQKGFRAFNGCHEHNFVATTLLEQTRRIHRRLYQVWYDLRNAFGSLAQQLMWEVLRRLGVTEEFVGRCSGIYDDSSFVVGNASDGATDPVRQEVGAYQGCPLSPLLFIAALVPLLRALEQLDGVGVPLADGVRPCATAYADDIKVFSDSAAGIQRCHAVVERFLAWTGLRANPAKCAFLPVTRDQPSNPTRDHDIELRIHGEAIATLGLKESYRYLGVGDGFDHVSHRLQLEPKLKQIKQEAVALMRSELAPWQILKALKVYIYPKVEYALRHVRPLDSQLEVFDRAIVRGLRHLLRLPDCSHHGIFISPTSSGGLGLLSLVELHKALQVAHAWQMLHSKDPDIRAIARAQVGQVARKRFKLNEEHWRGRDDELTQLFLNTELAASPYATQRRRTGDISSLWTDVRQTLATLGLKLQPGDDDSAPGLLQLRVPHHTKWLSHKTVLRHVKLHMKLRRLATWKTKMVQGRTVREQGGAGSRFITAGAGLSDGEYRFAIAARAARAARAALINTQNSLKNRKLRANETCRVPGCTFAETTAHVLNHCEPNMAAVRQRHDDALEQIAAPLRHKVEKSGGKLEVAINRTVPEYTGAALRPDIVFRNTETKRAVIVDLAITHEDQPADAATSSALQASRDHKITKYQSVAAAMQRAGWTVWVAGIVYGSLGSVLPSNFKVYTELLALLKRDAHRLDRKLSSHCIRASARIWSQQCAQHRLRQRSRNSSRAPRRSGGTSRCSSRAATR</sequence>
<evidence type="ECO:0000313" key="6">
    <source>
        <dbReference type="EMBL" id="KAE9290307.1"/>
    </source>
</evidence>
<dbReference type="InterPro" id="IPR000477">
    <property type="entry name" value="RT_dom"/>
</dbReference>
<keyword evidence="1" id="KW-0862">Zinc</keyword>
<reference evidence="6 7" key="1">
    <citation type="submission" date="2018-08" db="EMBL/GenBank/DDBJ databases">
        <title>Genomic investigation of the strawberry pathogen Phytophthora fragariae indicates pathogenicity is determined by transcriptional variation in three key races.</title>
        <authorList>
            <person name="Adams T.M."/>
            <person name="Armitage A.D."/>
            <person name="Sobczyk M.K."/>
            <person name="Bates H.J."/>
            <person name="Dunwell J.M."/>
            <person name="Nellist C.F."/>
            <person name="Harrison R.J."/>
        </authorList>
    </citation>
    <scope>NUCLEOTIDE SEQUENCE [LARGE SCALE GENOMIC DNA]</scope>
    <source>
        <strain evidence="6 7">SCRP333</strain>
    </source>
</reference>